<feature type="region of interest" description="Disordered" evidence="1">
    <location>
        <begin position="197"/>
        <end position="221"/>
    </location>
</feature>
<keyword evidence="3" id="KW-1185">Reference proteome</keyword>
<dbReference type="EMBL" id="MU253882">
    <property type="protein sequence ID" value="KAG9244814.1"/>
    <property type="molecule type" value="Genomic_DNA"/>
</dbReference>
<dbReference type="Proteomes" id="UP000887226">
    <property type="component" value="Unassembled WGS sequence"/>
</dbReference>
<proteinExistence type="predicted"/>
<evidence type="ECO:0000313" key="3">
    <source>
        <dbReference type="Proteomes" id="UP000887226"/>
    </source>
</evidence>
<protein>
    <submittedName>
        <fullName evidence="2">Uncharacterized protein</fullName>
    </submittedName>
</protein>
<name>A0A9P8CF60_9HELO</name>
<evidence type="ECO:0000256" key="1">
    <source>
        <dbReference type="SAM" id="MobiDB-lite"/>
    </source>
</evidence>
<comment type="caution">
    <text evidence="2">The sequence shown here is derived from an EMBL/GenBank/DDBJ whole genome shotgun (WGS) entry which is preliminary data.</text>
</comment>
<gene>
    <name evidence="2" type="ORF">BJ878DRAFT_479821</name>
</gene>
<reference evidence="2" key="1">
    <citation type="journal article" date="2021" name="IMA Fungus">
        <title>Genomic characterization of three marine fungi, including Emericellopsis atlantica sp. nov. with signatures of a generalist lifestyle and marine biomass degradation.</title>
        <authorList>
            <person name="Hagestad O.C."/>
            <person name="Hou L."/>
            <person name="Andersen J.H."/>
            <person name="Hansen E.H."/>
            <person name="Altermark B."/>
            <person name="Li C."/>
            <person name="Kuhnert E."/>
            <person name="Cox R.J."/>
            <person name="Crous P.W."/>
            <person name="Spatafora J.W."/>
            <person name="Lail K."/>
            <person name="Amirebrahimi M."/>
            <person name="Lipzen A."/>
            <person name="Pangilinan J."/>
            <person name="Andreopoulos W."/>
            <person name="Hayes R.D."/>
            <person name="Ng V."/>
            <person name="Grigoriev I.V."/>
            <person name="Jackson S.A."/>
            <person name="Sutton T.D.S."/>
            <person name="Dobson A.D.W."/>
            <person name="Rama T."/>
        </authorList>
    </citation>
    <scope>NUCLEOTIDE SEQUENCE</scope>
    <source>
        <strain evidence="2">TRa3180A</strain>
    </source>
</reference>
<dbReference type="AlphaFoldDB" id="A0A9P8CF60"/>
<accession>A0A9P8CF60</accession>
<organism evidence="2 3">
    <name type="scientific">Calycina marina</name>
    <dbReference type="NCBI Taxonomy" id="1763456"/>
    <lineage>
        <taxon>Eukaryota</taxon>
        <taxon>Fungi</taxon>
        <taxon>Dikarya</taxon>
        <taxon>Ascomycota</taxon>
        <taxon>Pezizomycotina</taxon>
        <taxon>Leotiomycetes</taxon>
        <taxon>Helotiales</taxon>
        <taxon>Pezizellaceae</taxon>
        <taxon>Calycina</taxon>
    </lineage>
</organism>
<evidence type="ECO:0000313" key="2">
    <source>
        <dbReference type="EMBL" id="KAG9244814.1"/>
    </source>
</evidence>
<sequence>MTPSIETGCSRTADEEHNDLASVCMLSEMPPKLRDKVWEYATAVPRLTAVIGYDEVDLSPEEFAIDRAPVFRNPIQFTHNASPSYLFRVWVTSNTLEKLQYLALDTRGVSAFLGKVEYHTKFHHGLGRLKSLKGLIVIEYTRRCGGNLQAGEITIMDTPEVEHSKSAIMCWILWCFAKPVGRRDALLREIERRDSIKDVSEGLESSTEEEEATAPNEEKEAIEAITIEEIA</sequence>